<evidence type="ECO:0000256" key="1">
    <source>
        <dbReference type="ARBA" id="ARBA00004370"/>
    </source>
</evidence>
<dbReference type="GO" id="GO:0045259">
    <property type="term" value="C:proton-transporting ATP synthase complex"/>
    <property type="evidence" value="ECO:0007669"/>
    <property type="project" value="UniProtKB-KW"/>
</dbReference>
<evidence type="ECO:0000313" key="9">
    <source>
        <dbReference type="EMBL" id="VFP85565.1"/>
    </source>
</evidence>
<reference evidence="9 10" key="1">
    <citation type="submission" date="2019-02" db="EMBL/GenBank/DDBJ databases">
        <authorList>
            <person name="Manzano-Marin A."/>
            <person name="Manzano-Marin A."/>
        </authorList>
    </citation>
    <scope>NUCLEOTIDE SEQUENCE [LARGE SCALE GENOMIC DNA]</scope>
    <source>
        <strain evidence="9 10">ErCipseudotsugae</strain>
    </source>
</reference>
<dbReference type="InterPro" id="IPR000711">
    <property type="entry name" value="ATPase_OSCP/dsu"/>
</dbReference>
<accession>A0A451DG12</accession>
<comment type="subcellular location">
    <subcellularLocation>
        <location evidence="8">Cell membrane</location>
        <topology evidence="8">Peripheral membrane protein</topology>
    </subcellularLocation>
    <subcellularLocation>
        <location evidence="1">Membrane</location>
    </subcellularLocation>
</comment>
<dbReference type="EMBL" id="LR217730">
    <property type="protein sequence ID" value="VFP85565.1"/>
    <property type="molecule type" value="Genomic_DNA"/>
</dbReference>
<evidence type="ECO:0000313" key="10">
    <source>
        <dbReference type="Proteomes" id="UP000294343"/>
    </source>
</evidence>
<evidence type="ECO:0000256" key="2">
    <source>
        <dbReference type="ARBA" id="ARBA00022448"/>
    </source>
</evidence>
<dbReference type="AlphaFoldDB" id="A0A451DG12"/>
<keyword evidence="3 8" id="KW-0375">Hydrogen ion transport</keyword>
<keyword evidence="4 8" id="KW-0406">Ion transport</keyword>
<evidence type="ECO:0000256" key="7">
    <source>
        <dbReference type="ARBA" id="ARBA00023310"/>
    </source>
</evidence>
<dbReference type="InterPro" id="IPR026015">
    <property type="entry name" value="ATP_synth_OSCP/delta_N_sf"/>
</dbReference>
<dbReference type="GO" id="GO:0046933">
    <property type="term" value="F:proton-transporting ATP synthase activity, rotational mechanism"/>
    <property type="evidence" value="ECO:0007669"/>
    <property type="project" value="UniProtKB-UniRule"/>
</dbReference>
<dbReference type="PANTHER" id="PTHR11910">
    <property type="entry name" value="ATP SYNTHASE DELTA CHAIN"/>
    <property type="match status" value="1"/>
</dbReference>
<dbReference type="Proteomes" id="UP000294343">
    <property type="component" value="Chromosome"/>
</dbReference>
<evidence type="ECO:0000256" key="6">
    <source>
        <dbReference type="ARBA" id="ARBA00023196"/>
    </source>
</evidence>
<proteinExistence type="inferred from homology"/>
<dbReference type="RefSeq" id="WP_157988867.1">
    <property type="nucleotide sequence ID" value="NZ_LR217730.1"/>
</dbReference>
<dbReference type="NCBIfam" id="TIGR01145">
    <property type="entry name" value="ATP_synt_delta"/>
    <property type="match status" value="1"/>
</dbReference>
<comment type="similarity">
    <text evidence="8">Belongs to the ATPase delta chain family.</text>
</comment>
<name>A0A451DG12_9GAMM</name>
<keyword evidence="5 8" id="KW-0472">Membrane</keyword>
<evidence type="ECO:0000256" key="5">
    <source>
        <dbReference type="ARBA" id="ARBA00023136"/>
    </source>
</evidence>
<comment type="function">
    <text evidence="8">This protein is part of the stalk that links CF(0) to CF(1). It either transmits conformational changes from CF(0) to CF(1) or is implicated in proton conduction.</text>
</comment>
<dbReference type="Gene3D" id="1.10.520.20">
    <property type="entry name" value="N-terminal domain of the delta subunit of the F1F0-ATP synthase"/>
    <property type="match status" value="1"/>
</dbReference>
<evidence type="ECO:0000256" key="3">
    <source>
        <dbReference type="ARBA" id="ARBA00022781"/>
    </source>
</evidence>
<comment type="function">
    <text evidence="8">F(1)F(0) ATP synthase produces ATP from ADP in the presence of a proton or sodium gradient. F-type ATPases consist of two structural domains, F(1) containing the extramembraneous catalytic core and F(0) containing the membrane proton channel, linked together by a central stalk and a peripheral stalk. During catalysis, ATP synthesis in the catalytic domain of F(1) is coupled via a rotary mechanism of the central stalk subunits to proton translocation.</text>
</comment>
<dbReference type="GO" id="GO:0005886">
    <property type="term" value="C:plasma membrane"/>
    <property type="evidence" value="ECO:0007669"/>
    <property type="project" value="UniProtKB-SubCell"/>
</dbReference>
<protein>
    <recommendedName>
        <fullName evidence="8">ATP synthase subunit delta</fullName>
    </recommendedName>
    <alternativeName>
        <fullName evidence="8">ATP synthase F(1) sector subunit delta</fullName>
    </alternativeName>
    <alternativeName>
        <fullName evidence="8">F-type ATPase subunit delta</fullName>
        <shortName evidence="8">F-ATPase subunit delta</shortName>
    </alternativeName>
</protein>
<dbReference type="HAMAP" id="MF_01416">
    <property type="entry name" value="ATP_synth_delta_bact"/>
    <property type="match status" value="1"/>
</dbReference>
<dbReference type="PRINTS" id="PR00125">
    <property type="entry name" value="ATPASEDELTA"/>
</dbReference>
<dbReference type="NCBIfam" id="NF004402">
    <property type="entry name" value="PRK05758.2-2"/>
    <property type="match status" value="1"/>
</dbReference>
<gene>
    <name evidence="8 9" type="primary">atpH</name>
    <name evidence="9" type="ORF">ERCIPSPA2889_024</name>
</gene>
<keyword evidence="8" id="KW-1003">Cell membrane</keyword>
<dbReference type="Pfam" id="PF00213">
    <property type="entry name" value="OSCP"/>
    <property type="match status" value="1"/>
</dbReference>
<keyword evidence="7 8" id="KW-0066">ATP synthesis</keyword>
<organism evidence="9 10">
    <name type="scientific">Candidatus Erwinia haradaeae</name>
    <dbReference type="NCBI Taxonomy" id="1922217"/>
    <lineage>
        <taxon>Bacteria</taxon>
        <taxon>Pseudomonadati</taxon>
        <taxon>Pseudomonadota</taxon>
        <taxon>Gammaproteobacteria</taxon>
        <taxon>Enterobacterales</taxon>
        <taxon>Erwiniaceae</taxon>
        <taxon>Erwinia</taxon>
    </lineage>
</organism>
<evidence type="ECO:0000256" key="4">
    <source>
        <dbReference type="ARBA" id="ARBA00023065"/>
    </source>
</evidence>
<keyword evidence="2 8" id="KW-0813">Transport</keyword>
<dbReference type="OrthoDB" id="9816221at2"/>
<evidence type="ECO:0000256" key="8">
    <source>
        <dbReference type="HAMAP-Rule" id="MF_01416"/>
    </source>
</evidence>
<dbReference type="SUPFAM" id="SSF47928">
    <property type="entry name" value="N-terminal domain of the delta subunit of the F1F0-ATP synthase"/>
    <property type="match status" value="1"/>
</dbReference>
<keyword evidence="6 8" id="KW-0139">CF(1)</keyword>
<sequence>MFTAKTIARPYARAAFNFAIEQQSIDHWKKMLTVTTLVVCDAQIKHLITRPLSPTLLFERLMIIFDAQLDYHTRNFIKIIVYNKRLSILPIILDQFIQLCSMHDNVKKVEVISSIVLNQNQLSRIRIAIENHLSCHIKLHCKIDPSIIAGVILKTDDIIIDGSIRSRIKQLTSAILS</sequence>